<evidence type="ECO:0000313" key="1">
    <source>
        <dbReference type="EMBL" id="OIQ88787.1"/>
    </source>
</evidence>
<protein>
    <recommendedName>
        <fullName evidence="2">Uracil DNA glycosylase superfamily protein</fullName>
    </recommendedName>
</protein>
<sequence length="152" mass="17130">MPGCASLTASQYYAHAQNAFWRIMAELLQFNLASPYEEKVQALKSAKIALWDVLQSCKREGSLDAMIEGDTLIANDFLTFFQTHRHITHVFFNGAKAEHLFKQLVLKSLNNSMPNLFRLPSTSPAHAAMTFEQKLAAWRIILESGSSTNKRP</sequence>
<dbReference type="SUPFAM" id="SSF52141">
    <property type="entry name" value="Uracil-DNA glycosylase-like"/>
    <property type="match status" value="1"/>
</dbReference>
<gene>
    <name evidence="1" type="ORF">GALL_293110</name>
</gene>
<comment type="caution">
    <text evidence="1">The sequence shown here is derived from an EMBL/GenBank/DDBJ whole genome shotgun (WGS) entry which is preliminary data.</text>
</comment>
<dbReference type="AlphaFoldDB" id="A0A1J5RGM5"/>
<dbReference type="Gene3D" id="3.40.470.10">
    <property type="entry name" value="Uracil-DNA glycosylase-like domain"/>
    <property type="match status" value="1"/>
</dbReference>
<evidence type="ECO:0008006" key="2">
    <source>
        <dbReference type="Google" id="ProtNLM"/>
    </source>
</evidence>
<proteinExistence type="predicted"/>
<dbReference type="CDD" id="cd10032">
    <property type="entry name" value="UDG-F6_HDG"/>
    <property type="match status" value="1"/>
</dbReference>
<dbReference type="EMBL" id="MLJW01000357">
    <property type="protein sequence ID" value="OIQ88787.1"/>
    <property type="molecule type" value="Genomic_DNA"/>
</dbReference>
<dbReference type="InterPro" id="IPR026353">
    <property type="entry name" value="Hypoxan-DNA_Glyclase"/>
</dbReference>
<organism evidence="1">
    <name type="scientific">mine drainage metagenome</name>
    <dbReference type="NCBI Taxonomy" id="410659"/>
    <lineage>
        <taxon>unclassified sequences</taxon>
        <taxon>metagenomes</taxon>
        <taxon>ecological metagenomes</taxon>
    </lineage>
</organism>
<dbReference type="InterPro" id="IPR036895">
    <property type="entry name" value="Uracil-DNA_glycosylase-like_sf"/>
</dbReference>
<name>A0A1J5RGM5_9ZZZZ</name>
<accession>A0A1J5RGM5</accession>
<dbReference type="NCBIfam" id="TIGR04274">
    <property type="entry name" value="hypoxanDNAglyco"/>
    <property type="match status" value="1"/>
</dbReference>
<reference evidence="1" key="1">
    <citation type="submission" date="2016-10" db="EMBL/GenBank/DDBJ databases">
        <title>Sequence of Gallionella enrichment culture.</title>
        <authorList>
            <person name="Poehlein A."/>
            <person name="Muehling M."/>
            <person name="Daniel R."/>
        </authorList>
    </citation>
    <scope>NUCLEOTIDE SEQUENCE</scope>
</reference>